<dbReference type="SUPFAM" id="SSF55874">
    <property type="entry name" value="ATPase domain of HSP90 chaperone/DNA topoisomerase II/histidine kinase"/>
    <property type="match status" value="1"/>
</dbReference>
<keyword evidence="9" id="KW-0175">Coiled coil</keyword>
<evidence type="ECO:0000256" key="7">
    <source>
        <dbReference type="ARBA" id="ARBA00022840"/>
    </source>
</evidence>
<keyword evidence="10" id="KW-0812">Transmembrane</keyword>
<dbReference type="InterPro" id="IPR036890">
    <property type="entry name" value="HATPase_C_sf"/>
</dbReference>
<keyword evidence="3" id="KW-0597">Phosphoprotein</keyword>
<accession>A0ABV9FKH0</accession>
<evidence type="ECO:0000256" key="3">
    <source>
        <dbReference type="ARBA" id="ARBA00022553"/>
    </source>
</evidence>
<keyword evidence="7" id="KW-0067">ATP-binding</keyword>
<feature type="coiled-coil region" evidence="9">
    <location>
        <begin position="83"/>
        <end position="110"/>
    </location>
</feature>
<feature type="domain" description="Histidine kinase/HSP90-like ATPase" evidence="11">
    <location>
        <begin position="209"/>
        <end position="292"/>
    </location>
</feature>
<gene>
    <name evidence="13" type="ORF">ACFO3S_25755</name>
</gene>
<keyword evidence="10" id="KW-1133">Transmembrane helix</keyword>
<proteinExistence type="predicted"/>
<protein>
    <recommendedName>
        <fullName evidence="2">histidine kinase</fullName>
        <ecNumber evidence="2">2.7.13.3</ecNumber>
    </recommendedName>
</protein>
<evidence type="ECO:0000256" key="2">
    <source>
        <dbReference type="ARBA" id="ARBA00012438"/>
    </source>
</evidence>
<evidence type="ECO:0000256" key="8">
    <source>
        <dbReference type="ARBA" id="ARBA00023012"/>
    </source>
</evidence>
<dbReference type="EC" id="2.7.13.3" evidence="2"/>
<feature type="transmembrane region" description="Helical" evidence="10">
    <location>
        <begin position="30"/>
        <end position="50"/>
    </location>
</feature>
<evidence type="ECO:0000256" key="4">
    <source>
        <dbReference type="ARBA" id="ARBA00022679"/>
    </source>
</evidence>
<evidence type="ECO:0000256" key="9">
    <source>
        <dbReference type="SAM" id="Coils"/>
    </source>
</evidence>
<dbReference type="Pfam" id="PF02518">
    <property type="entry name" value="HATPase_c"/>
    <property type="match status" value="1"/>
</dbReference>
<feature type="domain" description="Signal transduction histidine kinase subgroup 3 dimerisation and phosphoacceptor" evidence="12">
    <location>
        <begin position="102"/>
        <end position="165"/>
    </location>
</feature>
<dbReference type="Gene3D" id="1.20.5.1930">
    <property type="match status" value="1"/>
</dbReference>
<dbReference type="Proteomes" id="UP001596028">
    <property type="component" value="Unassembled WGS sequence"/>
</dbReference>
<dbReference type="InterPro" id="IPR050482">
    <property type="entry name" value="Sensor_HK_TwoCompSys"/>
</dbReference>
<dbReference type="Gene3D" id="3.30.565.10">
    <property type="entry name" value="Histidine kinase-like ATPase, C-terminal domain"/>
    <property type="match status" value="1"/>
</dbReference>
<keyword evidence="4" id="KW-0808">Transferase</keyword>
<dbReference type="PANTHER" id="PTHR24421">
    <property type="entry name" value="NITRATE/NITRITE SENSOR PROTEIN NARX-RELATED"/>
    <property type="match status" value="1"/>
</dbReference>
<reference evidence="14" key="1">
    <citation type="journal article" date="2019" name="Int. J. Syst. Evol. Microbiol.">
        <title>The Global Catalogue of Microorganisms (GCM) 10K type strain sequencing project: providing services to taxonomists for standard genome sequencing and annotation.</title>
        <authorList>
            <consortium name="The Broad Institute Genomics Platform"/>
            <consortium name="The Broad Institute Genome Sequencing Center for Infectious Disease"/>
            <person name="Wu L."/>
            <person name="Ma J."/>
        </authorList>
    </citation>
    <scope>NUCLEOTIDE SEQUENCE [LARGE SCALE GENOMIC DNA]</scope>
    <source>
        <strain evidence="14">CCUG 49571</strain>
    </source>
</reference>
<comment type="catalytic activity">
    <reaction evidence="1">
        <text>ATP + protein L-histidine = ADP + protein N-phospho-L-histidine.</text>
        <dbReference type="EC" id="2.7.13.3"/>
    </reaction>
</comment>
<dbReference type="InterPro" id="IPR003594">
    <property type="entry name" value="HATPase_dom"/>
</dbReference>
<organism evidence="13 14">
    <name type="scientific">Cohnella hongkongensis</name>
    <dbReference type="NCBI Taxonomy" id="178337"/>
    <lineage>
        <taxon>Bacteria</taxon>
        <taxon>Bacillati</taxon>
        <taxon>Bacillota</taxon>
        <taxon>Bacilli</taxon>
        <taxon>Bacillales</taxon>
        <taxon>Paenibacillaceae</taxon>
        <taxon>Cohnella</taxon>
    </lineage>
</organism>
<dbReference type="GO" id="GO:0016301">
    <property type="term" value="F:kinase activity"/>
    <property type="evidence" value="ECO:0007669"/>
    <property type="project" value="UniProtKB-KW"/>
</dbReference>
<evidence type="ECO:0000313" key="14">
    <source>
        <dbReference type="Proteomes" id="UP001596028"/>
    </source>
</evidence>
<dbReference type="RefSeq" id="WP_378102031.1">
    <property type="nucleotide sequence ID" value="NZ_JBHSEP010000029.1"/>
</dbReference>
<keyword evidence="14" id="KW-1185">Reference proteome</keyword>
<comment type="caution">
    <text evidence="13">The sequence shown here is derived from an EMBL/GenBank/DDBJ whole genome shotgun (WGS) entry which is preliminary data.</text>
</comment>
<feature type="transmembrane region" description="Helical" evidence="10">
    <location>
        <begin position="62"/>
        <end position="80"/>
    </location>
</feature>
<keyword evidence="6 13" id="KW-0418">Kinase</keyword>
<sequence length="304" mass="34483">MGSRHRRRLINGKGACVPLDNRSKDRRLKWLILLIPTLTIGLWEYVRHAFLLPYISMELGNLLAPFIVLAVTLTLVRSLFARMEQSQTALQREKEAKAALEERESLARELHDGISQSMFLLAVKLDQLDELSREGPVRELAEGLRETVRVMHEDVRQAIANLRQPPTPDSAAWVVPLREMLGETAELTGARAEFVWTIPDDSLTDKEKVELHACVREALVNVRKHAQASRVYVVGEPDGAGGFRCRVEDDGVGFEGDPLQAQGRFGLRMVRDRARSMGWSFLAERRRERTVVELRKSGRKADKE</sequence>
<dbReference type="CDD" id="cd16917">
    <property type="entry name" value="HATPase_UhpB-NarQ-NarX-like"/>
    <property type="match status" value="1"/>
</dbReference>
<evidence type="ECO:0000256" key="6">
    <source>
        <dbReference type="ARBA" id="ARBA00022777"/>
    </source>
</evidence>
<evidence type="ECO:0000256" key="10">
    <source>
        <dbReference type="SAM" id="Phobius"/>
    </source>
</evidence>
<evidence type="ECO:0000313" key="13">
    <source>
        <dbReference type="EMBL" id="MFC4601669.1"/>
    </source>
</evidence>
<name>A0ABV9FKH0_9BACL</name>
<dbReference type="PANTHER" id="PTHR24421:SF10">
    <property type="entry name" value="NITRATE_NITRITE SENSOR PROTEIN NARQ"/>
    <property type="match status" value="1"/>
</dbReference>
<dbReference type="InterPro" id="IPR011712">
    <property type="entry name" value="Sig_transdc_His_kin_sub3_dim/P"/>
</dbReference>
<keyword evidence="5" id="KW-0547">Nucleotide-binding</keyword>
<evidence type="ECO:0000256" key="5">
    <source>
        <dbReference type="ARBA" id="ARBA00022741"/>
    </source>
</evidence>
<evidence type="ECO:0000256" key="1">
    <source>
        <dbReference type="ARBA" id="ARBA00000085"/>
    </source>
</evidence>
<keyword evidence="8" id="KW-0902">Two-component regulatory system</keyword>
<evidence type="ECO:0000259" key="11">
    <source>
        <dbReference type="Pfam" id="PF02518"/>
    </source>
</evidence>
<dbReference type="Pfam" id="PF07730">
    <property type="entry name" value="HisKA_3"/>
    <property type="match status" value="1"/>
</dbReference>
<evidence type="ECO:0000259" key="12">
    <source>
        <dbReference type="Pfam" id="PF07730"/>
    </source>
</evidence>
<dbReference type="EMBL" id="JBHSEP010000029">
    <property type="protein sequence ID" value="MFC4601669.1"/>
    <property type="molecule type" value="Genomic_DNA"/>
</dbReference>
<keyword evidence="10" id="KW-0472">Membrane</keyword>